<dbReference type="SUPFAM" id="SSF50475">
    <property type="entry name" value="FMN-binding split barrel"/>
    <property type="match status" value="1"/>
</dbReference>
<dbReference type="GO" id="GO:0016646">
    <property type="term" value="F:oxidoreductase activity, acting on the CH-NH group of donors, NAD or NADP as acceptor"/>
    <property type="evidence" value="ECO:0007669"/>
    <property type="project" value="UniProtKB-ARBA"/>
</dbReference>
<sequence>MAASTRPNGSSVASWNSSRPNKFAEIAWHQGPEGSPLVDYFSAMIEAEFRERFQAKTHTILFCRVRHAEVTDIGSKVYKAGRFYNGANLESL</sequence>
<name>A0A5B0E270_9MICC</name>
<dbReference type="OrthoDB" id="9792858at2"/>
<dbReference type="InterPro" id="IPR002563">
    <property type="entry name" value="Flavin_Rdtase-like_dom"/>
</dbReference>
<dbReference type="InterPro" id="IPR012349">
    <property type="entry name" value="Split_barrel_FMN-bd"/>
</dbReference>
<protein>
    <recommendedName>
        <fullName evidence="1">Flavin reductase like domain-containing protein</fullName>
    </recommendedName>
</protein>
<feature type="domain" description="Flavin reductase like" evidence="1">
    <location>
        <begin position="18"/>
        <end position="85"/>
    </location>
</feature>
<proteinExistence type="predicted"/>
<reference evidence="2 3" key="1">
    <citation type="submission" date="2019-07" db="EMBL/GenBank/DDBJ databases">
        <title>Analysis of the biochemical properties, biological activity and biotechnological potential of siderophores and biosurfactants produced by Antarctic psychrotolerant bacteria.</title>
        <authorList>
            <person name="Styczynski M."/>
            <person name="Krucon T."/>
            <person name="Decewicz P."/>
            <person name="Dziewit L."/>
        </authorList>
    </citation>
    <scope>NUCLEOTIDE SEQUENCE [LARGE SCALE GENOMIC DNA]</scope>
    <source>
        <strain evidence="2 3">ANT_H27</strain>
    </source>
</reference>
<evidence type="ECO:0000313" key="2">
    <source>
        <dbReference type="EMBL" id="KAA0973157.1"/>
    </source>
</evidence>
<gene>
    <name evidence="2" type="ORF">FQ154_19615</name>
</gene>
<organism evidence="2 3">
    <name type="scientific">Paeniglutamicibacter gangotriensis</name>
    <dbReference type="NCBI Taxonomy" id="254787"/>
    <lineage>
        <taxon>Bacteria</taxon>
        <taxon>Bacillati</taxon>
        <taxon>Actinomycetota</taxon>
        <taxon>Actinomycetes</taxon>
        <taxon>Micrococcales</taxon>
        <taxon>Micrococcaceae</taxon>
        <taxon>Paeniglutamicibacter</taxon>
    </lineage>
</organism>
<dbReference type="EMBL" id="VOBL01000035">
    <property type="protein sequence ID" value="KAA0973157.1"/>
    <property type="molecule type" value="Genomic_DNA"/>
</dbReference>
<dbReference type="Pfam" id="PF01613">
    <property type="entry name" value="Flavin_Reduct"/>
    <property type="match status" value="1"/>
</dbReference>
<accession>A0A5B0E270</accession>
<dbReference type="RefSeq" id="WP_149621033.1">
    <property type="nucleotide sequence ID" value="NZ_VOBL01000035.1"/>
</dbReference>
<dbReference type="GO" id="GO:0010181">
    <property type="term" value="F:FMN binding"/>
    <property type="evidence" value="ECO:0007669"/>
    <property type="project" value="InterPro"/>
</dbReference>
<dbReference type="Proteomes" id="UP000323856">
    <property type="component" value="Unassembled WGS sequence"/>
</dbReference>
<dbReference type="Gene3D" id="2.30.110.10">
    <property type="entry name" value="Electron Transport, Fmn-binding Protein, Chain A"/>
    <property type="match status" value="1"/>
</dbReference>
<dbReference type="AlphaFoldDB" id="A0A5B0E270"/>
<evidence type="ECO:0000313" key="3">
    <source>
        <dbReference type="Proteomes" id="UP000323856"/>
    </source>
</evidence>
<comment type="caution">
    <text evidence="2">The sequence shown here is derived from an EMBL/GenBank/DDBJ whole genome shotgun (WGS) entry which is preliminary data.</text>
</comment>
<evidence type="ECO:0000259" key="1">
    <source>
        <dbReference type="Pfam" id="PF01613"/>
    </source>
</evidence>